<dbReference type="Gene3D" id="3.40.50.720">
    <property type="entry name" value="NAD(P)-binding Rossmann-like Domain"/>
    <property type="match status" value="1"/>
</dbReference>
<dbReference type="Proteomes" id="UP001316803">
    <property type="component" value="Unassembled WGS sequence"/>
</dbReference>
<sequence length="255" mass="27885">MSSSISTILIIGGTSGIGEAFAQRFHSMGKKVIITGRRQERLNELQSQMEGVKTYVMDNTDLSGLPSHVEHLTKTFPDIDTVWVNSGIQYTFKFDDPSSSSDTKILEEISTNVSAPMLLARHFIPFLLRSGKEGNFMITSSGLAFVPVGFFPIYCPTKAFVHHFLVGLRQQLAGTNVNVIEIAPPRVETDLDAAHKEISNTPAMPLDEYTAKTFEILDNSKASELKEVAVGFADMGAKAWRQSIGGLLEAMKIGG</sequence>
<dbReference type="PRINTS" id="PR00081">
    <property type="entry name" value="GDHRDH"/>
</dbReference>
<dbReference type="SUPFAM" id="SSF51735">
    <property type="entry name" value="NAD(P)-binding Rossmann-fold domains"/>
    <property type="match status" value="1"/>
</dbReference>
<organism evidence="3 4">
    <name type="scientific">Knufia fluminis</name>
    <dbReference type="NCBI Taxonomy" id="191047"/>
    <lineage>
        <taxon>Eukaryota</taxon>
        <taxon>Fungi</taxon>
        <taxon>Dikarya</taxon>
        <taxon>Ascomycota</taxon>
        <taxon>Pezizomycotina</taxon>
        <taxon>Eurotiomycetes</taxon>
        <taxon>Chaetothyriomycetidae</taxon>
        <taxon>Chaetothyriales</taxon>
        <taxon>Trichomeriaceae</taxon>
        <taxon>Knufia</taxon>
    </lineage>
</organism>
<evidence type="ECO:0000256" key="1">
    <source>
        <dbReference type="ARBA" id="ARBA00006484"/>
    </source>
</evidence>
<accession>A0AAN8ESH7</accession>
<evidence type="ECO:0000256" key="2">
    <source>
        <dbReference type="ARBA" id="ARBA00023002"/>
    </source>
</evidence>
<comment type="similarity">
    <text evidence="1">Belongs to the short-chain dehydrogenases/reductases (SDR) family.</text>
</comment>
<gene>
    <name evidence="3" type="ORF">OHC33_003850</name>
</gene>
<dbReference type="GO" id="GO:0016491">
    <property type="term" value="F:oxidoreductase activity"/>
    <property type="evidence" value="ECO:0007669"/>
    <property type="project" value="UniProtKB-KW"/>
</dbReference>
<protein>
    <submittedName>
        <fullName evidence="3">Uncharacterized protein</fullName>
    </submittedName>
</protein>
<dbReference type="AlphaFoldDB" id="A0AAN8ESH7"/>
<dbReference type="PANTHER" id="PTHR43669:SF3">
    <property type="entry name" value="ALCOHOL DEHYDROGENASE, PUTATIVE (AFU_ORTHOLOGUE AFUA_3G03445)-RELATED"/>
    <property type="match status" value="1"/>
</dbReference>
<comment type="caution">
    <text evidence="3">The sequence shown here is derived from an EMBL/GenBank/DDBJ whole genome shotgun (WGS) entry which is preliminary data.</text>
</comment>
<dbReference type="Pfam" id="PF00106">
    <property type="entry name" value="adh_short"/>
    <property type="match status" value="1"/>
</dbReference>
<dbReference type="InterPro" id="IPR002347">
    <property type="entry name" value="SDR_fam"/>
</dbReference>
<dbReference type="PANTHER" id="PTHR43669">
    <property type="entry name" value="5-KETO-D-GLUCONATE 5-REDUCTASE"/>
    <property type="match status" value="1"/>
</dbReference>
<name>A0AAN8ESH7_9EURO</name>
<proteinExistence type="inferred from homology"/>
<dbReference type="EMBL" id="JAKLMC020000007">
    <property type="protein sequence ID" value="KAK5955170.1"/>
    <property type="molecule type" value="Genomic_DNA"/>
</dbReference>
<keyword evidence="2" id="KW-0560">Oxidoreductase</keyword>
<reference evidence="3 4" key="1">
    <citation type="submission" date="2022-12" db="EMBL/GenBank/DDBJ databases">
        <title>Genomic features and morphological characterization of a novel Knufia sp. strain isolated from spacecraft assembly facility.</title>
        <authorList>
            <person name="Teixeira M."/>
            <person name="Chander A.M."/>
            <person name="Stajich J.E."/>
            <person name="Venkateswaran K."/>
        </authorList>
    </citation>
    <scope>NUCLEOTIDE SEQUENCE [LARGE SCALE GENOMIC DNA]</scope>
    <source>
        <strain evidence="3 4">FJI-L2-BK-P2</strain>
    </source>
</reference>
<evidence type="ECO:0000313" key="3">
    <source>
        <dbReference type="EMBL" id="KAK5955170.1"/>
    </source>
</evidence>
<evidence type="ECO:0000313" key="4">
    <source>
        <dbReference type="Proteomes" id="UP001316803"/>
    </source>
</evidence>
<keyword evidence="4" id="KW-1185">Reference proteome</keyword>
<dbReference type="InterPro" id="IPR036291">
    <property type="entry name" value="NAD(P)-bd_dom_sf"/>
</dbReference>